<keyword evidence="1" id="KW-0812">Transmembrane</keyword>
<gene>
    <name evidence="3" type="ORF">MPC4_110076</name>
</gene>
<feature type="transmembrane region" description="Helical" evidence="1">
    <location>
        <begin position="20"/>
        <end position="43"/>
    </location>
</feature>
<sequence>MILMGEAPDLLSPFVAAFGPYVGTAACIFALGFLAICVASALSSGGMRSLYCRGRFLSPNEKCFFSALRRALGDGYLVCPQVRLAEIVDVNPRVGGAKRQAALYRVAGKSIDFVVCSSLTFELLAAIEVDDRSHFRQERRERDAFVNSLFGEIGLPLVRVAAKRDYSAAVLREALEAAGIFSRIGASL</sequence>
<name>A0A8B6M1Q3_METTU</name>
<dbReference type="Pfam" id="PF10881">
    <property type="entry name" value="DUF2726"/>
    <property type="match status" value="1"/>
</dbReference>
<dbReference type="EMBL" id="CABFMQ020000013">
    <property type="protein sequence ID" value="VTZ48776.1"/>
    <property type="molecule type" value="Genomic_DNA"/>
</dbReference>
<feature type="domain" description="DUF2726" evidence="2">
    <location>
        <begin position="56"/>
        <end position="177"/>
    </location>
</feature>
<accession>A0A8B6M1Q3</accession>
<dbReference type="AlphaFoldDB" id="A0A8B6M1Q3"/>
<comment type="caution">
    <text evidence="3">The sequence shown here is derived from an EMBL/GenBank/DDBJ whole genome shotgun (WGS) entry which is preliminary data.</text>
</comment>
<protein>
    <recommendedName>
        <fullName evidence="2">DUF2726 domain-containing protein</fullName>
    </recommendedName>
</protein>
<reference evidence="3 4" key="1">
    <citation type="submission" date="2019-05" db="EMBL/GenBank/DDBJ databases">
        <authorList>
            <person name="Farhan Ul Haque M."/>
        </authorList>
    </citation>
    <scope>NUCLEOTIDE SEQUENCE [LARGE SCALE GENOMIC DNA]</scope>
    <source>
        <strain evidence="3">2</strain>
    </source>
</reference>
<organism evidence="3 4">
    <name type="scientific">Methylocella tundrae</name>
    <dbReference type="NCBI Taxonomy" id="227605"/>
    <lineage>
        <taxon>Bacteria</taxon>
        <taxon>Pseudomonadati</taxon>
        <taxon>Pseudomonadota</taxon>
        <taxon>Alphaproteobacteria</taxon>
        <taxon>Hyphomicrobiales</taxon>
        <taxon>Beijerinckiaceae</taxon>
        <taxon>Methylocella</taxon>
    </lineage>
</organism>
<evidence type="ECO:0000313" key="3">
    <source>
        <dbReference type="EMBL" id="VTZ48776.1"/>
    </source>
</evidence>
<evidence type="ECO:0000256" key="1">
    <source>
        <dbReference type="SAM" id="Phobius"/>
    </source>
</evidence>
<keyword evidence="4" id="KW-1185">Reference proteome</keyword>
<keyword evidence="1" id="KW-0472">Membrane</keyword>
<dbReference type="Proteomes" id="UP000485880">
    <property type="component" value="Unassembled WGS sequence"/>
</dbReference>
<proteinExistence type="predicted"/>
<evidence type="ECO:0000313" key="4">
    <source>
        <dbReference type="Proteomes" id="UP000485880"/>
    </source>
</evidence>
<keyword evidence="1" id="KW-1133">Transmembrane helix</keyword>
<evidence type="ECO:0000259" key="2">
    <source>
        <dbReference type="Pfam" id="PF10881"/>
    </source>
</evidence>
<dbReference type="InterPro" id="IPR024402">
    <property type="entry name" value="DUF2726"/>
</dbReference>